<keyword evidence="9" id="KW-1185">Reference proteome</keyword>
<keyword evidence="5 8" id="KW-0812">Transmembrane</keyword>
<comment type="similarity">
    <text evidence="2">Belongs to the inorganic phosphate transporter (PiT) (TC 2.A.20) family.</text>
</comment>
<keyword evidence="3" id="KW-0813">Transport</keyword>
<dbReference type="InterPro" id="IPR001204">
    <property type="entry name" value="Phos_transporter"/>
</dbReference>
<protein>
    <submittedName>
        <fullName evidence="10">Uncharacterized protein</fullName>
    </submittedName>
</protein>
<evidence type="ECO:0000256" key="2">
    <source>
        <dbReference type="ARBA" id="ARBA00009916"/>
    </source>
</evidence>
<feature type="transmembrane region" description="Helical" evidence="8">
    <location>
        <begin position="20"/>
        <end position="40"/>
    </location>
</feature>
<evidence type="ECO:0000256" key="3">
    <source>
        <dbReference type="ARBA" id="ARBA00022448"/>
    </source>
</evidence>
<reference evidence="10" key="1">
    <citation type="submission" date="2022-11" db="UniProtKB">
        <authorList>
            <consortium name="WormBaseParasite"/>
        </authorList>
    </citation>
    <scope>IDENTIFICATION</scope>
</reference>
<dbReference type="PANTHER" id="PTHR11101:SF80">
    <property type="entry name" value="PHOSPHATE TRANSPORTER"/>
    <property type="match status" value="1"/>
</dbReference>
<evidence type="ECO:0000313" key="9">
    <source>
        <dbReference type="Proteomes" id="UP000887574"/>
    </source>
</evidence>
<evidence type="ECO:0000256" key="8">
    <source>
        <dbReference type="SAM" id="Phobius"/>
    </source>
</evidence>
<dbReference type="GO" id="GO:0016020">
    <property type="term" value="C:membrane"/>
    <property type="evidence" value="ECO:0007669"/>
    <property type="project" value="UniProtKB-SubCell"/>
</dbReference>
<dbReference type="AlphaFoldDB" id="A0A915EX49"/>
<dbReference type="GO" id="GO:0035435">
    <property type="term" value="P:phosphate ion transmembrane transport"/>
    <property type="evidence" value="ECO:0007669"/>
    <property type="project" value="TreeGrafter"/>
</dbReference>
<dbReference type="PANTHER" id="PTHR11101">
    <property type="entry name" value="PHOSPHATE TRANSPORTER"/>
    <property type="match status" value="1"/>
</dbReference>
<proteinExistence type="inferred from homology"/>
<keyword evidence="6 8" id="KW-1133">Transmembrane helix</keyword>
<evidence type="ECO:0000256" key="7">
    <source>
        <dbReference type="ARBA" id="ARBA00023136"/>
    </source>
</evidence>
<accession>A0A915EX49</accession>
<comment type="subcellular location">
    <subcellularLocation>
        <location evidence="1">Membrane</location>
        <topology evidence="1">Multi-pass membrane protein</topology>
    </subcellularLocation>
</comment>
<dbReference type="GO" id="GO:0005315">
    <property type="term" value="F:phosphate transmembrane transporter activity"/>
    <property type="evidence" value="ECO:0007669"/>
    <property type="project" value="InterPro"/>
</dbReference>
<dbReference type="WBParaSite" id="jg9960">
    <property type="protein sequence ID" value="jg9960"/>
    <property type="gene ID" value="jg9960"/>
</dbReference>
<organism evidence="9 10">
    <name type="scientific">Ditylenchus dipsaci</name>
    <dbReference type="NCBI Taxonomy" id="166011"/>
    <lineage>
        <taxon>Eukaryota</taxon>
        <taxon>Metazoa</taxon>
        <taxon>Ecdysozoa</taxon>
        <taxon>Nematoda</taxon>
        <taxon>Chromadorea</taxon>
        <taxon>Rhabditida</taxon>
        <taxon>Tylenchina</taxon>
        <taxon>Tylenchomorpha</taxon>
        <taxon>Sphaerularioidea</taxon>
        <taxon>Anguinidae</taxon>
        <taxon>Anguininae</taxon>
        <taxon>Ditylenchus</taxon>
    </lineage>
</organism>
<keyword evidence="7 8" id="KW-0472">Membrane</keyword>
<evidence type="ECO:0000256" key="4">
    <source>
        <dbReference type="ARBA" id="ARBA00022592"/>
    </source>
</evidence>
<name>A0A915EX49_9BILA</name>
<evidence type="ECO:0000256" key="1">
    <source>
        <dbReference type="ARBA" id="ARBA00004141"/>
    </source>
</evidence>
<keyword evidence="4" id="KW-0592">Phosphate transport</keyword>
<evidence type="ECO:0000313" key="10">
    <source>
        <dbReference type="WBParaSite" id="jg9960"/>
    </source>
</evidence>
<sequence length="100" mass="10999">MVDTTMAAIASTLELFQQNVLWTVFLGFFIAFVLAFAIGANDTANSFGQALFETLGACLLGYQVTDTMRKGVIDLAIYENREKELMLGKYLFLLGVELGC</sequence>
<dbReference type="Proteomes" id="UP000887574">
    <property type="component" value="Unplaced"/>
</dbReference>
<evidence type="ECO:0000256" key="6">
    <source>
        <dbReference type="ARBA" id="ARBA00022989"/>
    </source>
</evidence>
<evidence type="ECO:0000256" key="5">
    <source>
        <dbReference type="ARBA" id="ARBA00022692"/>
    </source>
</evidence>